<dbReference type="PROSITE" id="PS51353">
    <property type="entry name" value="ARSC"/>
    <property type="match status" value="1"/>
</dbReference>
<dbReference type="PANTHER" id="PTHR30041">
    <property type="entry name" value="ARSENATE REDUCTASE"/>
    <property type="match status" value="1"/>
</dbReference>
<name>A0ABY7RXQ7_9FLAO</name>
<accession>A0ABY7RXQ7</accession>
<dbReference type="PANTHER" id="PTHR30041:SF8">
    <property type="entry name" value="PROTEIN YFFB"/>
    <property type="match status" value="1"/>
</dbReference>
<dbReference type="Gene3D" id="3.40.30.10">
    <property type="entry name" value="Glutaredoxin"/>
    <property type="match status" value="1"/>
</dbReference>
<dbReference type="Pfam" id="PF03960">
    <property type="entry name" value="ArsC"/>
    <property type="match status" value="1"/>
</dbReference>
<dbReference type="SUPFAM" id="SSF52833">
    <property type="entry name" value="Thioredoxin-like"/>
    <property type="match status" value="1"/>
</dbReference>
<keyword evidence="4" id="KW-1185">Reference proteome</keyword>
<evidence type="ECO:0000256" key="1">
    <source>
        <dbReference type="ARBA" id="ARBA00007198"/>
    </source>
</evidence>
<evidence type="ECO:0000256" key="2">
    <source>
        <dbReference type="PROSITE-ProRule" id="PRU01282"/>
    </source>
</evidence>
<dbReference type="InterPro" id="IPR036249">
    <property type="entry name" value="Thioredoxin-like_sf"/>
</dbReference>
<dbReference type="InterPro" id="IPR006660">
    <property type="entry name" value="Arsenate_reductase-like"/>
</dbReference>
<evidence type="ECO:0008006" key="5">
    <source>
        <dbReference type="Google" id="ProtNLM"/>
    </source>
</evidence>
<protein>
    <recommendedName>
        <fullName evidence="5">Arsenate reductase</fullName>
    </recommendedName>
</protein>
<dbReference type="EMBL" id="CP116221">
    <property type="protein sequence ID" value="WCO01505.1"/>
    <property type="molecule type" value="Genomic_DNA"/>
</dbReference>
<gene>
    <name evidence="3" type="ORF">MUN68_015745</name>
</gene>
<reference evidence="3 4" key="1">
    <citation type="submission" date="2023-01" db="EMBL/GenBank/DDBJ databases">
        <title>Psychroserpens ponticola sp. nov., isolated from seawater.</title>
        <authorList>
            <person name="Kristyanto S."/>
            <person name="Jung J."/>
            <person name="Kim J.M."/>
            <person name="Jeon C.O."/>
        </authorList>
    </citation>
    <scope>NUCLEOTIDE SEQUENCE [LARGE SCALE GENOMIC DNA]</scope>
    <source>
        <strain evidence="3 4">MSW6</strain>
    </source>
</reference>
<proteinExistence type="inferred from homology"/>
<dbReference type="RefSeq" id="WP_249993156.1">
    <property type="nucleotide sequence ID" value="NZ_CP116221.1"/>
</dbReference>
<dbReference type="Proteomes" id="UP001202717">
    <property type="component" value="Chromosome"/>
</dbReference>
<evidence type="ECO:0000313" key="3">
    <source>
        <dbReference type="EMBL" id="WCO01505.1"/>
    </source>
</evidence>
<sequence length="119" mass="13854">MKKVYHLKTCNTCDRIIKTLDLPYDFIFQDIKSDDITVKQIEQLKELAGSYEALFSKRAKLYKEMGLKDQNLSEADFKHYILDHYTFLKRPVIVVNDHIFIGNSAKAVEAAKAFIHLNE</sequence>
<evidence type="ECO:0000313" key="4">
    <source>
        <dbReference type="Proteomes" id="UP001202717"/>
    </source>
</evidence>
<comment type="similarity">
    <text evidence="1 2">Belongs to the ArsC family.</text>
</comment>
<organism evidence="3 4">
    <name type="scientific">Psychroserpens ponticola</name>
    <dbReference type="NCBI Taxonomy" id="2932268"/>
    <lineage>
        <taxon>Bacteria</taxon>
        <taxon>Pseudomonadati</taxon>
        <taxon>Bacteroidota</taxon>
        <taxon>Flavobacteriia</taxon>
        <taxon>Flavobacteriales</taxon>
        <taxon>Flavobacteriaceae</taxon>
        <taxon>Psychroserpens</taxon>
    </lineage>
</organism>